<evidence type="ECO:0000313" key="3">
    <source>
        <dbReference type="Proteomes" id="UP000177803"/>
    </source>
</evidence>
<reference evidence="2 3" key="1">
    <citation type="journal article" date="2016" name="Nat. Commun.">
        <title>Thousands of microbial genomes shed light on interconnected biogeochemical processes in an aquifer system.</title>
        <authorList>
            <person name="Anantharaman K."/>
            <person name="Brown C.T."/>
            <person name="Hug L.A."/>
            <person name="Sharon I."/>
            <person name="Castelle C.J."/>
            <person name="Probst A.J."/>
            <person name="Thomas B.C."/>
            <person name="Singh A."/>
            <person name="Wilkins M.J."/>
            <person name="Karaoz U."/>
            <person name="Brodie E.L."/>
            <person name="Williams K.H."/>
            <person name="Hubbard S.S."/>
            <person name="Banfield J.F."/>
        </authorList>
    </citation>
    <scope>NUCLEOTIDE SEQUENCE [LARGE SCALE GENOMIC DNA]</scope>
</reference>
<comment type="caution">
    <text evidence="2">The sequence shown here is derived from an EMBL/GenBank/DDBJ whole genome shotgun (WGS) entry which is preliminary data.</text>
</comment>
<name>A0A1F6NKK2_9BACT</name>
<feature type="region of interest" description="Disordered" evidence="1">
    <location>
        <begin position="1"/>
        <end position="31"/>
    </location>
</feature>
<evidence type="ECO:0008006" key="4">
    <source>
        <dbReference type="Google" id="ProtNLM"/>
    </source>
</evidence>
<sequence>MELLKKSIKHNEEKKDDNSDKKELLAEGRHPQKATQYRTEWSFIDYEPARDNISYQLQYLEYMVHLYNDYQMYLTVESLHCKNMLITLASIMECALFDLLYQMSQKKDGIGVDVREDFLSLIDLGFRHGLLDGNMKYLLHELRKVRNFVHISSLEHKEYEAYSIEQVNKYLMLIDNFQRRIKDKLNNGKL</sequence>
<proteinExistence type="predicted"/>
<feature type="compositionally biased region" description="Basic and acidic residues" evidence="1">
    <location>
        <begin position="9"/>
        <end position="30"/>
    </location>
</feature>
<dbReference type="Proteomes" id="UP000177803">
    <property type="component" value="Unassembled WGS sequence"/>
</dbReference>
<evidence type="ECO:0000313" key="2">
    <source>
        <dbReference type="EMBL" id="OGH84431.1"/>
    </source>
</evidence>
<accession>A0A1F6NKK2</accession>
<dbReference type="EMBL" id="MFQR01000022">
    <property type="protein sequence ID" value="OGH84431.1"/>
    <property type="molecule type" value="Genomic_DNA"/>
</dbReference>
<dbReference type="AlphaFoldDB" id="A0A1F6NKK2"/>
<organism evidence="2 3">
    <name type="scientific">Candidatus Magasanikbacteria bacterium RIFOXYA2_FULL_44_8</name>
    <dbReference type="NCBI Taxonomy" id="1798696"/>
    <lineage>
        <taxon>Bacteria</taxon>
        <taxon>Candidatus Magasanikiibacteriota</taxon>
    </lineage>
</organism>
<evidence type="ECO:0000256" key="1">
    <source>
        <dbReference type="SAM" id="MobiDB-lite"/>
    </source>
</evidence>
<protein>
    <recommendedName>
        <fullName evidence="4">DUF4145 domain-containing protein</fullName>
    </recommendedName>
</protein>
<gene>
    <name evidence="2" type="ORF">A2261_00825</name>
</gene>